<feature type="domain" description="SnoaL-like" evidence="1">
    <location>
        <begin position="10"/>
        <end position="112"/>
    </location>
</feature>
<dbReference type="InterPro" id="IPR032710">
    <property type="entry name" value="NTF2-like_dom_sf"/>
</dbReference>
<accession>A0ABW3L5M1</accession>
<reference evidence="3" key="1">
    <citation type="journal article" date="2019" name="Int. J. Syst. Evol. Microbiol.">
        <title>The Global Catalogue of Microorganisms (GCM) 10K type strain sequencing project: providing services to taxonomists for standard genome sequencing and annotation.</title>
        <authorList>
            <consortium name="The Broad Institute Genomics Platform"/>
            <consortium name="The Broad Institute Genome Sequencing Center for Infectious Disease"/>
            <person name="Wu L."/>
            <person name="Ma J."/>
        </authorList>
    </citation>
    <scope>NUCLEOTIDE SEQUENCE [LARGE SCALE GENOMIC DNA]</scope>
    <source>
        <strain evidence="3">CCUG 56607</strain>
    </source>
</reference>
<keyword evidence="3" id="KW-1185">Reference proteome</keyword>
<name>A0ABW3L5M1_9BACI</name>
<dbReference type="InterPro" id="IPR037401">
    <property type="entry name" value="SnoaL-like"/>
</dbReference>
<dbReference type="EMBL" id="JBHTKL010000005">
    <property type="protein sequence ID" value="MFD1019869.1"/>
    <property type="molecule type" value="Genomic_DNA"/>
</dbReference>
<dbReference type="Pfam" id="PF12680">
    <property type="entry name" value="SnoaL_2"/>
    <property type="match status" value="1"/>
</dbReference>
<comment type="caution">
    <text evidence="2">The sequence shown here is derived from an EMBL/GenBank/DDBJ whole genome shotgun (WGS) entry which is preliminary data.</text>
</comment>
<protein>
    <submittedName>
        <fullName evidence="2">Nuclear transport factor 2 family protein</fullName>
    </submittedName>
</protein>
<sequence length="122" mass="13836">MATEKGKVLQQMNEAFVHGDFDNVLEHVTDDIQWTQVGGPFVKGKEAFREACREMGWHGPDTTLTIHSIITHGLTAALEGVVEMIDKNGGKKTYAFCDTYRFNTFKNGKIKEIRSYVIRIKK</sequence>
<dbReference type="SUPFAM" id="SSF54427">
    <property type="entry name" value="NTF2-like"/>
    <property type="match status" value="1"/>
</dbReference>
<evidence type="ECO:0000259" key="1">
    <source>
        <dbReference type="Pfam" id="PF12680"/>
    </source>
</evidence>
<evidence type="ECO:0000313" key="2">
    <source>
        <dbReference type="EMBL" id="MFD1019869.1"/>
    </source>
</evidence>
<dbReference type="Gene3D" id="3.10.450.50">
    <property type="match status" value="1"/>
</dbReference>
<evidence type="ECO:0000313" key="3">
    <source>
        <dbReference type="Proteomes" id="UP001596990"/>
    </source>
</evidence>
<dbReference type="Proteomes" id="UP001596990">
    <property type="component" value="Unassembled WGS sequence"/>
</dbReference>
<dbReference type="RefSeq" id="WP_386060476.1">
    <property type="nucleotide sequence ID" value="NZ_JBHTKL010000005.1"/>
</dbReference>
<proteinExistence type="predicted"/>
<gene>
    <name evidence="2" type="ORF">ACFQ2J_11850</name>
</gene>
<organism evidence="2 3">
    <name type="scientific">Thalassobacillus hwangdonensis</name>
    <dbReference type="NCBI Taxonomy" id="546108"/>
    <lineage>
        <taxon>Bacteria</taxon>
        <taxon>Bacillati</taxon>
        <taxon>Bacillota</taxon>
        <taxon>Bacilli</taxon>
        <taxon>Bacillales</taxon>
        <taxon>Bacillaceae</taxon>
        <taxon>Thalassobacillus</taxon>
    </lineage>
</organism>